<evidence type="ECO:0000313" key="10">
    <source>
        <dbReference type="Proteomes" id="UP000260943"/>
    </source>
</evidence>
<dbReference type="AlphaFoldDB" id="A0A3E4QY16"/>
<comment type="cofactor">
    <cofactor evidence="6">
        <name>Mn(2+)</name>
        <dbReference type="ChEBI" id="CHEBI:29035"/>
    </cofactor>
</comment>
<evidence type="ECO:0000256" key="2">
    <source>
        <dbReference type="ARBA" id="ARBA00012782"/>
    </source>
</evidence>
<dbReference type="EMBL" id="QSRJ01000002">
    <property type="protein sequence ID" value="RGL11724.1"/>
    <property type="molecule type" value="Genomic_DNA"/>
</dbReference>
<dbReference type="SUPFAM" id="SSF51556">
    <property type="entry name" value="Metallo-dependent hydrolases"/>
    <property type="match status" value="1"/>
</dbReference>
<keyword evidence="4 6" id="KW-0464">Manganese</keyword>
<evidence type="ECO:0000256" key="3">
    <source>
        <dbReference type="ARBA" id="ARBA00022801"/>
    </source>
</evidence>
<evidence type="ECO:0000259" key="7">
    <source>
        <dbReference type="Pfam" id="PF01979"/>
    </source>
</evidence>
<evidence type="ECO:0000313" key="9">
    <source>
        <dbReference type="EMBL" id="RGL11724.1"/>
    </source>
</evidence>
<dbReference type="GO" id="GO:0000034">
    <property type="term" value="F:adenine deaminase activity"/>
    <property type="evidence" value="ECO:0007669"/>
    <property type="project" value="UniProtKB-UniRule"/>
</dbReference>
<dbReference type="Gene3D" id="3.20.20.140">
    <property type="entry name" value="Metal-dependent hydrolases"/>
    <property type="match status" value="1"/>
</dbReference>
<evidence type="ECO:0000259" key="8">
    <source>
        <dbReference type="Pfam" id="PF13382"/>
    </source>
</evidence>
<keyword evidence="3 6" id="KW-0378">Hydrolase</keyword>
<name>A0A3E4QY16_9ACTN</name>
<reference evidence="9 10" key="1">
    <citation type="submission" date="2018-08" db="EMBL/GenBank/DDBJ databases">
        <title>A genome reference for cultivated species of the human gut microbiota.</title>
        <authorList>
            <person name="Zou Y."/>
            <person name="Xue W."/>
            <person name="Luo G."/>
        </authorList>
    </citation>
    <scope>NUCLEOTIDE SEQUENCE [LARGE SCALE GENOMIC DNA]</scope>
    <source>
        <strain evidence="9 10">TF08-14</strain>
    </source>
</reference>
<dbReference type="GO" id="GO:0006146">
    <property type="term" value="P:adenine catabolic process"/>
    <property type="evidence" value="ECO:0007669"/>
    <property type="project" value="InterPro"/>
</dbReference>
<evidence type="ECO:0000256" key="1">
    <source>
        <dbReference type="ARBA" id="ARBA00006773"/>
    </source>
</evidence>
<dbReference type="EC" id="3.5.4.2" evidence="2 6"/>
<dbReference type="SUPFAM" id="SSF51338">
    <property type="entry name" value="Composite domain of metallo-dependent hydrolases"/>
    <property type="match status" value="1"/>
</dbReference>
<gene>
    <name evidence="6 9" type="primary">ade</name>
    <name evidence="9" type="ORF">DXC81_02795</name>
</gene>
<dbReference type="Proteomes" id="UP000260943">
    <property type="component" value="Unassembled WGS sequence"/>
</dbReference>
<evidence type="ECO:0000256" key="6">
    <source>
        <dbReference type="HAMAP-Rule" id="MF_01518"/>
    </source>
</evidence>
<dbReference type="Gene3D" id="2.30.40.10">
    <property type="entry name" value="Urease, subunit C, domain 1"/>
    <property type="match status" value="1"/>
</dbReference>
<feature type="domain" description="Adenine deaminase C-terminal" evidence="8">
    <location>
        <begin position="435"/>
        <end position="597"/>
    </location>
</feature>
<dbReference type="NCBIfam" id="TIGR01178">
    <property type="entry name" value="ade"/>
    <property type="match status" value="1"/>
</dbReference>
<organism evidence="9 10">
    <name type="scientific">Collinsella tanakaei</name>
    <dbReference type="NCBI Taxonomy" id="626935"/>
    <lineage>
        <taxon>Bacteria</taxon>
        <taxon>Bacillati</taxon>
        <taxon>Actinomycetota</taxon>
        <taxon>Coriobacteriia</taxon>
        <taxon>Coriobacteriales</taxon>
        <taxon>Coriobacteriaceae</taxon>
        <taxon>Collinsella</taxon>
    </lineage>
</organism>
<comment type="caution">
    <text evidence="9">The sequence shown here is derived from an EMBL/GenBank/DDBJ whole genome shotgun (WGS) entry which is preliminary data.</text>
</comment>
<comment type="similarity">
    <text evidence="1 6">Belongs to the metallo-dependent hydrolases superfamily. Adenine deaminase family.</text>
</comment>
<dbReference type="PANTHER" id="PTHR11113:SF2">
    <property type="entry name" value="ADENINE DEAMINASE"/>
    <property type="match status" value="1"/>
</dbReference>
<evidence type="ECO:0000256" key="5">
    <source>
        <dbReference type="ARBA" id="ARBA00047720"/>
    </source>
</evidence>
<sequence>MINTFCKTPLWECSRTLIAVAQGQQPAETVIRDARLVNVNTREVLDHMDVAVSCGRIAYVGDAEHCIGPDTKVIDAAGRYLAPGFLDGHIHVESSMMGAAQYARAVVPHGTVGIYWDPHEVANVVGLDGVKVMVEDARRTPLKAMVTTPSCVPAVPGFEDTGAAIGPDDVEETMSWDAVVGLGEMMNFPGVLAGAEHPLGEIAATLRADECVTGHYSIPETDRGLNAYVASGVRCDHESTRAEDVLAKVRLGQYAQLREGSAWRDLAHLAPAITSGAIDTRYMNLISDDTHPNTLVENGHLDHILRRAVQEGVDPVIALQMATINTATCFHMDHELGSIAPGKCADMVLMGSLVDFDVQMTLIDGDVVAEDGRALFEVEDTSYPEWILNTMHLGQEITPETFCIPAIDSDGEPLTGPTALVRVVEAIPGRVSNIERHMAVPVANGQLLCDTGQDVLKAFVFERHHETGTFGYGFTSGYGIHGALAQTVAHDAHNLLVVGDNDEDMAIAANALVNCGGGAVAVQDGRVLGLVELPVAGLMSTKPLEEVASEVAGLERAWADMGCSMPSPFMTMGLTSLACLPDLRITNRGLVDCNAFKFVPLVVDEE</sequence>
<proteinExistence type="inferred from homology"/>
<dbReference type="InterPro" id="IPR011059">
    <property type="entry name" value="Metal-dep_hydrolase_composite"/>
</dbReference>
<dbReference type="Pfam" id="PF01979">
    <property type="entry name" value="Amidohydro_1"/>
    <property type="match status" value="1"/>
</dbReference>
<dbReference type="InterPro" id="IPR032466">
    <property type="entry name" value="Metal_Hydrolase"/>
</dbReference>
<accession>A0A3E4QY16</accession>
<protein>
    <recommendedName>
        <fullName evidence="2 6">Adenine deaminase</fullName>
        <shortName evidence="6">Adenase</shortName>
        <shortName evidence="6">Adenine aminase</shortName>
        <ecNumber evidence="2 6">3.5.4.2</ecNumber>
    </recommendedName>
</protein>
<dbReference type="InterPro" id="IPR006680">
    <property type="entry name" value="Amidohydro-rel"/>
</dbReference>
<dbReference type="PANTHER" id="PTHR11113">
    <property type="entry name" value="N-ACETYLGLUCOSAMINE-6-PHOSPHATE DEACETYLASE"/>
    <property type="match status" value="1"/>
</dbReference>
<dbReference type="InterPro" id="IPR026912">
    <property type="entry name" value="Adenine_deam_C"/>
</dbReference>
<dbReference type="Pfam" id="PF13382">
    <property type="entry name" value="Adenine_deam_C"/>
    <property type="match status" value="1"/>
</dbReference>
<comment type="catalytic activity">
    <reaction evidence="5 6">
        <text>adenine + H2O + H(+) = hypoxanthine + NH4(+)</text>
        <dbReference type="Rhea" id="RHEA:23688"/>
        <dbReference type="ChEBI" id="CHEBI:15377"/>
        <dbReference type="ChEBI" id="CHEBI:15378"/>
        <dbReference type="ChEBI" id="CHEBI:16708"/>
        <dbReference type="ChEBI" id="CHEBI:17368"/>
        <dbReference type="ChEBI" id="CHEBI:28938"/>
        <dbReference type="EC" id="3.5.4.2"/>
    </reaction>
</comment>
<dbReference type="HAMAP" id="MF_01518">
    <property type="entry name" value="Adenine_deamin"/>
    <property type="match status" value="1"/>
</dbReference>
<dbReference type="InterPro" id="IPR006679">
    <property type="entry name" value="Adenine_deam"/>
</dbReference>
<feature type="domain" description="Amidohydrolase-related" evidence="7">
    <location>
        <begin position="80"/>
        <end position="368"/>
    </location>
</feature>
<evidence type="ECO:0000256" key="4">
    <source>
        <dbReference type="ARBA" id="ARBA00023211"/>
    </source>
</evidence>
<dbReference type="RefSeq" id="WP_117679071.1">
    <property type="nucleotide sequence ID" value="NZ_QSRJ01000002.1"/>
</dbReference>